<keyword evidence="2" id="KW-0966">Cell projection</keyword>
<feature type="domain" description="Fibronectin type-III" evidence="9">
    <location>
        <begin position="962"/>
        <end position="1067"/>
    </location>
</feature>
<feature type="domain" description="Fibronectin type-III" evidence="9">
    <location>
        <begin position="1447"/>
        <end position="1550"/>
    </location>
</feature>
<feature type="domain" description="Fibronectin type-III" evidence="9">
    <location>
        <begin position="2576"/>
        <end position="2675"/>
    </location>
</feature>
<name>A0ABD0LZT7_9CAEN</name>
<feature type="domain" description="Fibronectin type-III" evidence="9">
    <location>
        <begin position="664"/>
        <end position="753"/>
    </location>
</feature>
<dbReference type="FunFam" id="2.60.40.10:FF:001716">
    <property type="entry name" value="Usherin"/>
    <property type="match status" value="1"/>
</dbReference>
<keyword evidence="11" id="KW-1185">Reference proteome</keyword>
<feature type="domain" description="Fibronectin type-III" evidence="9">
    <location>
        <begin position="3153"/>
        <end position="3242"/>
    </location>
</feature>
<feature type="compositionally biased region" description="Polar residues" evidence="5">
    <location>
        <begin position="3134"/>
        <end position="3151"/>
    </location>
</feature>
<dbReference type="InterPro" id="IPR013320">
    <property type="entry name" value="ConA-like_dom_sf"/>
</dbReference>
<feature type="domain" description="Fibronectin type-III" evidence="9">
    <location>
        <begin position="3055"/>
        <end position="3152"/>
    </location>
</feature>
<dbReference type="Pfam" id="PF00041">
    <property type="entry name" value="fn3"/>
    <property type="match status" value="15"/>
</dbReference>
<feature type="domain" description="Fibronectin type-III" evidence="9">
    <location>
        <begin position="2768"/>
        <end position="2876"/>
    </location>
</feature>
<keyword evidence="6" id="KW-0472">Membrane</keyword>
<feature type="domain" description="Fibronectin type-III" evidence="9">
    <location>
        <begin position="3348"/>
        <end position="3441"/>
    </location>
</feature>
<evidence type="ECO:0000256" key="1">
    <source>
        <dbReference type="ARBA" id="ARBA00004316"/>
    </source>
</evidence>
<dbReference type="Gene3D" id="2.60.120.200">
    <property type="match status" value="2"/>
</dbReference>
<feature type="domain" description="Laminin G" evidence="7">
    <location>
        <begin position="312"/>
        <end position="501"/>
    </location>
</feature>
<feature type="domain" description="Fibronectin type-III" evidence="9">
    <location>
        <begin position="2289"/>
        <end position="2380"/>
    </location>
</feature>
<feature type="domain" description="Fibronectin type-III" evidence="9">
    <location>
        <begin position="2676"/>
        <end position="2767"/>
    </location>
</feature>
<dbReference type="SMART" id="SM00060">
    <property type="entry name" value="FN3"/>
    <property type="match status" value="28"/>
</dbReference>
<feature type="domain" description="Fibronectin type-III" evidence="9">
    <location>
        <begin position="2481"/>
        <end position="2575"/>
    </location>
</feature>
<feature type="domain" description="Fibronectin type-III" evidence="9">
    <location>
        <begin position="567"/>
        <end position="663"/>
    </location>
</feature>
<dbReference type="FunFam" id="2.60.40.10:FF:001004">
    <property type="entry name" value="Usherin"/>
    <property type="match status" value="1"/>
</dbReference>
<feature type="domain" description="Fibronectin type-III" evidence="9">
    <location>
        <begin position="2970"/>
        <end position="3054"/>
    </location>
</feature>
<proteinExistence type="predicted"/>
<sequence length="3815" mass="414069">MLSEVDGTAFSYTVSELTPYTEYTFKVEACNNIGCVNSTASTGRTLSAAPEGMAAPDVDGYNSTAMEIRWKEPASPNGPTPIYTVQKTNIAISYPASFVPGTRFSGGGYYTFPAETLPQNVDFTGIRFRFRLREARGLLMFAASENMDEFIAVVFTGGRPRFMYDTSGCPVSVEINVVENDLNTTFDDGEVHTLQVRRNGTSASILVDGIYRGDGSPDDSACQLKQIIGRMTALYVGGVPKDLPYQRWKDNNYPLWGTWNNNFQGCIHKIEILKRVSPVEVWEELQWNQAESHELAFLNWQGCPTNLETESASAIHFMGKGYAKITTCKGGDSCLKKLGENDTVIKFRMRTWLHTGNLFFAHGGRGIYMLAYLLQGRLHYVFSDGITTTTVTYDNPQDRLCDGRWRYITLSKRYQEGTLSIESVPVATSGDASRYMRVSLTSDIFLGGIKPDSDMSQFLQENQIFMPAEGFGGCMAKFTIGNVQVDKIEIRDLINVNLDGCPPFHQPDDTCQAGLVTQIYHGADTLAYDTGLLPYTDYIYRVVAENDVGEVTSPWGYGRTREGRPVGVRGPTNVRAISGYMIEVEWNEPQSTSGLLTMTIISAYNLDQPDLPPVQTEISNVDMDASNITDVTPNTNYEIRISACTSGGCTESEEGATVLTPVEAPEEVAAPTAVATATTLNVMWEPPAKPNGNITGYFLYMDGVQVYAGGKQEHLVSDLQVYTAYQFYVRACTIAGCTDGPVVSLSTAQLPPTLVKPPRLQVLGTRSIEVNWEEPEQLNGVLERYLVLVSRLQEERGEVFHNTTDFYPQHVFTDLLAGTTYYISVGACTGGGCAISNASRATTEESSPEGVPAPIVTSPNSSRLTVIWDEPEFPNGQIISYTLFHNGVNVMEGLARVYHVDGLQPYSRHTFRVQACTARGCGTSAETEARTQEEAPQGTVVATARVLDARTVSTEARTQEEAPQGTVVATARVLDARTVSVRFTSPAQPNGLLYFDIFFQGLFYVDPENWNYTTVMSRRSLRRETAAYTDYTVSQLIPSSEYRIQVVASNTKGSITSNTVPIELYPGSPDGMKPPTVVSDTPTSLQVTWEPVGRVNSADSVAYVVQFRRREGDPISDEIETINFSYRKSGLTAFTSYQFRILATTKRFGAAVSPWVEATTQEDRPTGVDPPRVATVQERSIDLEWSPPRVPNGVLLVYRLYQNQTLIEEIPANETTYTVDQLTPYQVYSFEIEACTVAGCTKSAPSSMVRTLEAVADGIAAPEVRPLTPAIIEVKWTEPAGPNGDITQYMLERRLASGGDITVIATFAPAAAKSYIDDSTALSPFTTYSYRVKVVNGAGAAEGPWANVTTLSSRPGGVLSPALQVLGPTQLEVTWSPPAQPNGVIEYYVIRWAGTQREVRNFTELRVVLDDLVPYTVYSVTVTACTNGGCTESLPASARTDAAVPSGVDPPSATAVSQSAISITWTAPSRPGGPNLRYELSRKKVRQPLESSATDIDIWQTVYQGTLLLYEDRGLPMFTTFVYRVTAFNSVGHLTSNVSAEVTTFGGYPRQAPRVAAVAVSHLEINVNWTLPDPVNLQGDVQRLTLTAQSLQDNVTVYPEVGTDNYTLQDLTANTNYAIRLTVTIFGGAAITSEPVAATTLDGAPEGIDPPVLDVVSDTALRVSWTVPARPNGEIIAYNVIVNGETAPTGSTQPGSLILTELQPYTVYEVQVEVCTAFGCSRSDSVFGTTLEALPMGVAAPTFTSVGPTSLLVEWVAPSRPNGIILRYDLWRKTLRSCSQVSSPAVGPEEGKCTYIECSVFERICGSRCYTGAKVCCDGVLHDIRSGYECCGTAYVLKLTADAVCCAGKFYQPQQNFRCCGTRYIQVLPGEVCCASPTEDRVSVSLGDSCCDGVPYSALGSQICCGGQLLGRYGRLCCGGEAVSDKSVCCGNGTTGQVYLPQNGYVCCGQVYTPTDTSRCCVSDTGHTKVHYYESRLEKEASNEVCCGLETMSAGLSCCNYVGYNAVTQTCADRSTRTSGCGTGVVCPITQLRSALCNRCDFDTTTTVCGSVPGHYVPPTPTPDPDSSCTALEERVYTGLNFSFMEESLLPHTQYEYSVRVVNSAGSTSSPYASVSTLEAPPTSVDPPIARVDPEQLYSEIVRYILLRDGVELFRGLDTEFMDDRNVLPYRLYTYMLTACTDAGCTDSPTVKVATAQGIPEDLLPPGVVVEGPTTVRVVVQPPGRPNGEVLGYTVHVSGLQQTYRVTTPQDVMLEGLTPFTEYGIYVEVCTQVGCANSPNITVTTAEAAPQGMTPPKVVVMNASSVDLYWSPPTSMNGALQAYRILQQDFFGAQAEVYSGKDLTASVVGLGPGRSYSFLVEASTNGGSTQSTATRITMPTRTPFEVPPPDVSVLSATQIFVFWDTVVSPGDTVDQYRVLLNLGQDTEMILGVGSDLNATVEDLKPYTLYEVRLQACLQDVPGGCGTSEAVVKRTFEAPPTGQGPPVLTALASHAVSIRWERPASPNGVITAYRIYQRAEGATDGEILINQVTDVYSFVHSGQDLQPFSVYEYGIMALNSQGPTEIAYASVRTLQAPPEGLPPPLVNTTGAYSIFLAWDPPTQPNGVIARYNIYYRLTTSAANAASSVTVDGNVTSTTISGLEPYSRYLIRLEAVNGAGRVSSTEVAISTKQASPSGLSEFRVEKITTGTAVILRWDPPLKPNGVVTSYRVYETLDVENPIHIGISRVFEFRRLQPYTEYSVLQEACTAAGCTRGKEQTIQTAEIPPEAQSRPTVGMVNATHVLLRWSKPLSPNGRISLYEVFRRLTPLRRKRQAVDTGSTGEVVYRTTDTDADEYEYMDSGLEPYTQYAYKIRASNTQGYTDSPWQTVQTTQAPPEGVLPPTVSLIETEVNSLNVSWTPPNRPNGVLQSYRLQRNTSIPFNPPADGPLFYVDQGLAAYTVYSYTLTVCSGGGCTTSEATVVRTKEAAPLLVSPPTLSALGSTSISATWTEPQISNGEITMYQLSVDGTVVYEGLGVEYTVSNLVPYQEYTFTLTACTRGGCTRSSPVTGRPDDAPPAGLDPPVLRVLGATAIEVSWSPPSSPNGIISSYDVRRDGELVFTDSITQTGTIRTAYTDYNLQPGEEYTYTVIARNQKGSTESGPSTAQTYSSSPAGLDPPTLTPVSSTSIRATWTPPVRPNGQIANYTLYRGNDIVYSGSPDQLTYVVPGLNFFTQYTFRLQACTQRGCELSEPVTATTLEAPPELLAAPSVTALADGNGAHRGVSVAWRAPLRPNGLVLYYQLQRRLVQQTPSGETYDGVILVYNGTNLEVTDSDLRLRPFQMYQYMVIAVNGAGKTSSQWVSVTTRQAPPTSVDPPTIVSTTATTVTVTITPPTEPNGVVRLYNILVDGNIHASGLALQQTVGDGIPLKPFTTYTVQVQACTTGGCTNSTGVSVKTTTAKPAGLQPIQVVSTNSTAVSLSWTFPDRPNGEILRFVVYQRSACPHPEQPFSQTCGVSDSQQIYQGMGLSATAGGLTPYSANEFMLQVENEAGGIDFPEWVRAVTESAAPVYVETPKLKKNSSLAMVNWTGSFVLNGLLEKYVLEVEGETEYEGTATVYGVRRQSKDQVFVFVIRVVTDYGQAQSPPIVFDPNAVDNIGTTGGPATTEASTGEKPFYEEVWFIVVIIIVGLLILFVIAALCLRRSSPKEPYIRERMPLQSRDQKLPRDLFVIDAADGSVIDANLPPSAMSVRSTLYQGPGLGVINPAFANDRDDHLQTLSIGRLSKSSLRGMDEDDTDDITWDRNFDSGLFDDDDVDSLTGPAFSYTREQTVFTDTHL</sequence>
<feature type="domain" description="Fibronectin type-III" evidence="9">
    <location>
        <begin position="1258"/>
        <end position="1356"/>
    </location>
</feature>
<dbReference type="InterPro" id="IPR003961">
    <property type="entry name" value="FN3_dom"/>
</dbReference>
<reference evidence="10 11" key="1">
    <citation type="journal article" date="2023" name="Sci. Data">
        <title>Genome assembly of the Korean intertidal mud-creeper Batillaria attramentaria.</title>
        <authorList>
            <person name="Patra A.K."/>
            <person name="Ho P.T."/>
            <person name="Jun S."/>
            <person name="Lee S.J."/>
            <person name="Kim Y."/>
            <person name="Won Y.J."/>
        </authorList>
    </citation>
    <scope>NUCLEOTIDE SEQUENCE [LARGE SCALE GENOMIC DNA]</scope>
    <source>
        <strain evidence="10">Wonlab-2016</strain>
    </source>
</reference>
<dbReference type="SUPFAM" id="SSF49899">
    <property type="entry name" value="Concanavalin A-like lectins/glucanases"/>
    <property type="match status" value="2"/>
</dbReference>
<dbReference type="PANTHER" id="PTHR46957:SF7">
    <property type="entry name" value="USHERIN"/>
    <property type="match status" value="1"/>
</dbReference>
<feature type="domain" description="Fibronectin type-III" evidence="9">
    <location>
        <begin position="1071"/>
        <end position="1163"/>
    </location>
</feature>
<comment type="subcellular location">
    <subcellularLocation>
        <location evidence="1">Cell projection</location>
    </subcellularLocation>
</comment>
<dbReference type="Pfam" id="PF02210">
    <property type="entry name" value="Laminin_G_2"/>
    <property type="match status" value="2"/>
</dbReference>
<feature type="domain" description="Fibronectin type-III" evidence="9">
    <location>
        <begin position="1552"/>
        <end position="1643"/>
    </location>
</feature>
<evidence type="ECO:0000259" key="8">
    <source>
        <dbReference type="PROSITE" id="PS50268"/>
    </source>
</evidence>
<feature type="domain" description="Fibronectin type-III" evidence="9">
    <location>
        <begin position="2199"/>
        <end position="2288"/>
    </location>
</feature>
<dbReference type="FunFam" id="2.60.40.10:FF:001176">
    <property type="entry name" value="Usherin"/>
    <property type="match status" value="1"/>
</dbReference>
<dbReference type="Gene3D" id="2.60.40.10">
    <property type="entry name" value="Immunoglobulins"/>
    <property type="match status" value="28"/>
</dbReference>
<evidence type="ECO:0000256" key="2">
    <source>
        <dbReference type="ARBA" id="ARBA00023273"/>
    </source>
</evidence>
<feature type="transmembrane region" description="Helical" evidence="6">
    <location>
        <begin position="3657"/>
        <end position="3679"/>
    </location>
</feature>
<feature type="domain" description="Laminin G" evidence="7">
    <location>
        <begin position="99"/>
        <end position="303"/>
    </location>
</feature>
<dbReference type="PROSITE" id="PS50025">
    <property type="entry name" value="LAM_G_DOMAIN"/>
    <property type="match status" value="2"/>
</dbReference>
<dbReference type="InterPro" id="IPR013783">
    <property type="entry name" value="Ig-like_fold"/>
</dbReference>
<dbReference type="GO" id="GO:0005509">
    <property type="term" value="F:calcium ion binding"/>
    <property type="evidence" value="ECO:0007669"/>
    <property type="project" value="UniProtKB-UniRule"/>
</dbReference>
<dbReference type="Proteomes" id="UP001519460">
    <property type="component" value="Unassembled WGS sequence"/>
</dbReference>
<evidence type="ECO:0000313" key="11">
    <source>
        <dbReference type="Proteomes" id="UP001519460"/>
    </source>
</evidence>
<keyword evidence="6" id="KW-0812">Transmembrane</keyword>
<dbReference type="CDD" id="cd00110">
    <property type="entry name" value="LamG"/>
    <property type="match status" value="2"/>
</dbReference>
<dbReference type="InterPro" id="IPR002126">
    <property type="entry name" value="Cadherin-like_dom"/>
</dbReference>
<dbReference type="SMART" id="SM00282">
    <property type="entry name" value="LamG"/>
    <property type="match status" value="2"/>
</dbReference>
<feature type="domain" description="Fibronectin type-III" evidence="9">
    <location>
        <begin position="2877"/>
        <end position="2966"/>
    </location>
</feature>
<dbReference type="EMBL" id="JACVVK020000013">
    <property type="protein sequence ID" value="KAK7504941.1"/>
    <property type="molecule type" value="Genomic_DNA"/>
</dbReference>
<evidence type="ECO:0000259" key="7">
    <source>
        <dbReference type="PROSITE" id="PS50025"/>
    </source>
</evidence>
<evidence type="ECO:0000259" key="9">
    <source>
        <dbReference type="PROSITE" id="PS50853"/>
    </source>
</evidence>
<comment type="caution">
    <text evidence="4">Lacks conserved residue(s) required for the propagation of feature annotation.</text>
</comment>
<keyword evidence="4" id="KW-1015">Disulfide bond</keyword>
<dbReference type="InterPro" id="IPR050713">
    <property type="entry name" value="RTP_Phos/Ushers"/>
</dbReference>
<dbReference type="InterPro" id="IPR001791">
    <property type="entry name" value="Laminin_G"/>
</dbReference>
<evidence type="ECO:0000256" key="6">
    <source>
        <dbReference type="SAM" id="Phobius"/>
    </source>
</evidence>
<dbReference type="PROSITE" id="PS50853">
    <property type="entry name" value="FN3"/>
    <property type="match status" value="27"/>
</dbReference>
<dbReference type="InterPro" id="IPR036116">
    <property type="entry name" value="FN3_sf"/>
</dbReference>
<dbReference type="PANTHER" id="PTHR46957">
    <property type="entry name" value="CYTOKINE RECEPTOR"/>
    <property type="match status" value="1"/>
</dbReference>
<dbReference type="FunFam" id="2.60.40.10:FF:001099">
    <property type="entry name" value="Usherin"/>
    <property type="match status" value="1"/>
</dbReference>
<dbReference type="CDD" id="cd00063">
    <property type="entry name" value="FN3"/>
    <property type="match status" value="24"/>
</dbReference>
<evidence type="ECO:0000313" key="10">
    <source>
        <dbReference type="EMBL" id="KAK7504941.1"/>
    </source>
</evidence>
<feature type="domain" description="Fibronectin type-III" evidence="9">
    <location>
        <begin position="850"/>
        <end position="938"/>
    </location>
</feature>
<feature type="domain" description="Fibronectin type-III" evidence="9">
    <location>
        <begin position="1"/>
        <end position="51"/>
    </location>
</feature>
<feature type="domain" description="Fibronectin type-III" evidence="9">
    <location>
        <begin position="3246"/>
        <end position="3347"/>
    </location>
</feature>
<feature type="domain" description="Fibronectin type-III" evidence="9">
    <location>
        <begin position="3442"/>
        <end position="3545"/>
    </location>
</feature>
<feature type="disulfide bond" evidence="4">
    <location>
        <begin position="474"/>
        <end position="501"/>
    </location>
</feature>
<dbReference type="FunFam" id="2.60.40.10:FF:001211">
    <property type="entry name" value="Usherin"/>
    <property type="match status" value="1"/>
</dbReference>
<evidence type="ECO:0000256" key="5">
    <source>
        <dbReference type="SAM" id="MobiDB-lite"/>
    </source>
</evidence>
<gene>
    <name evidence="10" type="ORF">BaRGS_00003969</name>
</gene>
<feature type="domain" description="Cadherin" evidence="8">
    <location>
        <begin position="950"/>
        <end position="1077"/>
    </location>
</feature>
<feature type="domain" description="Fibronectin type-III" evidence="9">
    <location>
        <begin position="1647"/>
        <end position="1733"/>
    </location>
</feature>
<dbReference type="GO" id="GO:0042995">
    <property type="term" value="C:cell projection"/>
    <property type="evidence" value="ECO:0007669"/>
    <property type="project" value="UniProtKB-SubCell"/>
</dbReference>
<feature type="domain" description="Fibronectin type-III" evidence="9">
    <location>
        <begin position="754"/>
        <end position="849"/>
    </location>
</feature>
<comment type="caution">
    <text evidence="10">The sequence shown here is derived from an EMBL/GenBank/DDBJ whole genome shotgun (WGS) entry which is preliminary data.</text>
</comment>
<accession>A0ABD0LZT7</accession>
<dbReference type="PROSITE" id="PS50268">
    <property type="entry name" value="CADHERIN_2"/>
    <property type="match status" value="1"/>
</dbReference>
<feature type="region of interest" description="Disordered" evidence="5">
    <location>
        <begin position="3134"/>
        <end position="3165"/>
    </location>
</feature>
<feature type="domain" description="Fibronectin type-III" evidence="9">
    <location>
        <begin position="1357"/>
        <end position="1443"/>
    </location>
</feature>
<evidence type="ECO:0000256" key="3">
    <source>
        <dbReference type="PROSITE-ProRule" id="PRU00043"/>
    </source>
</evidence>
<organism evidence="10 11">
    <name type="scientific">Batillaria attramentaria</name>
    <dbReference type="NCBI Taxonomy" id="370345"/>
    <lineage>
        <taxon>Eukaryota</taxon>
        <taxon>Metazoa</taxon>
        <taxon>Spiralia</taxon>
        <taxon>Lophotrochozoa</taxon>
        <taxon>Mollusca</taxon>
        <taxon>Gastropoda</taxon>
        <taxon>Caenogastropoda</taxon>
        <taxon>Sorbeoconcha</taxon>
        <taxon>Cerithioidea</taxon>
        <taxon>Batillariidae</taxon>
        <taxon>Batillaria</taxon>
    </lineage>
</organism>
<feature type="domain" description="Fibronectin type-III" evidence="9">
    <location>
        <begin position="1167"/>
        <end position="1254"/>
    </location>
</feature>
<evidence type="ECO:0000256" key="4">
    <source>
        <dbReference type="PROSITE-ProRule" id="PRU00122"/>
    </source>
</evidence>
<protein>
    <submittedName>
        <fullName evidence="10">Uncharacterized protein</fullName>
    </submittedName>
</protein>
<dbReference type="SUPFAM" id="SSF49265">
    <property type="entry name" value="Fibronectin type III"/>
    <property type="match status" value="19"/>
</dbReference>
<feature type="domain" description="Fibronectin type-III" evidence="9">
    <location>
        <begin position="2385"/>
        <end position="2480"/>
    </location>
</feature>
<keyword evidence="3" id="KW-0106">Calcium</keyword>
<keyword evidence="6" id="KW-1133">Transmembrane helix</keyword>